<dbReference type="InterPro" id="IPR001647">
    <property type="entry name" value="HTH_TetR"/>
</dbReference>
<reference evidence="4 5" key="1">
    <citation type="submission" date="2019-09" db="EMBL/GenBank/DDBJ databases">
        <title>Distinct polysaccharide growth profiles of human intestinal Prevotella copri isolates.</title>
        <authorList>
            <person name="Fehlner-Peach H."/>
            <person name="Magnabosco C."/>
            <person name="Raghavan V."/>
            <person name="Scher J.U."/>
            <person name="Tett A."/>
            <person name="Cox L.M."/>
            <person name="Gottsegen C."/>
            <person name="Watters A."/>
            <person name="Wiltshire- Gordon J.D."/>
            <person name="Segata N."/>
            <person name="Bonneau R."/>
            <person name="Littman D.R."/>
        </authorList>
    </citation>
    <scope>NUCLEOTIDE SEQUENCE [LARGE SCALE GENOMIC DNA]</scope>
    <source>
        <strain evidence="5">iAA917</strain>
    </source>
</reference>
<evidence type="ECO:0000256" key="2">
    <source>
        <dbReference type="PROSITE-ProRule" id="PRU00335"/>
    </source>
</evidence>
<keyword evidence="1 2" id="KW-0238">DNA-binding</keyword>
<dbReference type="InterPro" id="IPR050109">
    <property type="entry name" value="HTH-type_TetR-like_transc_reg"/>
</dbReference>
<dbReference type="Gene3D" id="1.10.357.10">
    <property type="entry name" value="Tetracycline Repressor, domain 2"/>
    <property type="match status" value="1"/>
</dbReference>
<organism evidence="4 5">
    <name type="scientific">Segatella copri</name>
    <dbReference type="NCBI Taxonomy" id="165179"/>
    <lineage>
        <taxon>Bacteria</taxon>
        <taxon>Pseudomonadati</taxon>
        <taxon>Bacteroidota</taxon>
        <taxon>Bacteroidia</taxon>
        <taxon>Bacteroidales</taxon>
        <taxon>Prevotellaceae</taxon>
        <taxon>Segatella</taxon>
    </lineage>
</organism>
<dbReference type="AlphaFoldDB" id="A0A6G1VQK9"/>
<evidence type="ECO:0000256" key="1">
    <source>
        <dbReference type="ARBA" id="ARBA00023125"/>
    </source>
</evidence>
<dbReference type="Gene3D" id="1.10.10.60">
    <property type="entry name" value="Homeodomain-like"/>
    <property type="match status" value="1"/>
</dbReference>
<sequence length="227" mass="27306">MRFCYMELAESNMKQTVRLRDMAEINQYRKELRDKIIAYAMKEFHQRGVKAVKMDEISRGLRVSKRTVYEIFGDKEELLLAGMKIERAEYKARVEQYALTHARNVIDVIGYIYRLQMERNQQVGVVFYEEIHRMPRILEFLKEEHDKEYDDSMRFFQAGVDEGYFRKDVNFEVVYESSRICMSEMMHQQLYKKFTMQELFDNYTLIIIRGFCTDRGLELLDKAIGQL</sequence>
<name>A0A6G1VQK9_9BACT</name>
<dbReference type="Pfam" id="PF00440">
    <property type="entry name" value="TetR_N"/>
    <property type="match status" value="1"/>
</dbReference>
<dbReference type="InterPro" id="IPR009057">
    <property type="entry name" value="Homeodomain-like_sf"/>
</dbReference>
<dbReference type="GO" id="GO:0003677">
    <property type="term" value="F:DNA binding"/>
    <property type="evidence" value="ECO:0007669"/>
    <property type="project" value="UniProtKB-UniRule"/>
</dbReference>
<dbReference type="SUPFAM" id="SSF46689">
    <property type="entry name" value="Homeodomain-like"/>
    <property type="match status" value="1"/>
</dbReference>
<dbReference type="PANTHER" id="PTHR30328">
    <property type="entry name" value="TRANSCRIPTIONAL REPRESSOR"/>
    <property type="match status" value="1"/>
</dbReference>
<dbReference type="PROSITE" id="PS50977">
    <property type="entry name" value="HTH_TETR_2"/>
    <property type="match status" value="1"/>
</dbReference>
<comment type="caution">
    <text evidence="4">The sequence shown here is derived from an EMBL/GenBank/DDBJ whole genome shotgun (WGS) entry which is preliminary data.</text>
</comment>
<dbReference type="EMBL" id="VZAH01000158">
    <property type="protein sequence ID" value="MQP15777.1"/>
    <property type="molecule type" value="Genomic_DNA"/>
</dbReference>
<accession>A0A6G1VQK9</accession>
<dbReference type="SUPFAM" id="SSF48498">
    <property type="entry name" value="Tetracyclin repressor-like, C-terminal domain"/>
    <property type="match status" value="1"/>
</dbReference>
<dbReference type="OrthoDB" id="881297at2"/>
<gene>
    <name evidence="4" type="ORF">F7D25_15520</name>
</gene>
<feature type="domain" description="HTH tetR-type" evidence="3">
    <location>
        <begin position="30"/>
        <end position="90"/>
    </location>
</feature>
<evidence type="ECO:0000313" key="4">
    <source>
        <dbReference type="EMBL" id="MQP15777.1"/>
    </source>
</evidence>
<dbReference type="InterPro" id="IPR036271">
    <property type="entry name" value="Tet_transcr_reg_TetR-rel_C_sf"/>
</dbReference>
<evidence type="ECO:0000313" key="5">
    <source>
        <dbReference type="Proteomes" id="UP000477980"/>
    </source>
</evidence>
<proteinExistence type="predicted"/>
<feature type="DNA-binding region" description="H-T-H motif" evidence="2">
    <location>
        <begin position="53"/>
        <end position="72"/>
    </location>
</feature>
<dbReference type="Proteomes" id="UP000477980">
    <property type="component" value="Unassembled WGS sequence"/>
</dbReference>
<protein>
    <submittedName>
        <fullName evidence="4">TetR/AcrR family transcriptional regulator</fullName>
    </submittedName>
</protein>
<dbReference type="PANTHER" id="PTHR30328:SF54">
    <property type="entry name" value="HTH-TYPE TRANSCRIPTIONAL REPRESSOR SCO4008"/>
    <property type="match status" value="1"/>
</dbReference>
<evidence type="ECO:0000259" key="3">
    <source>
        <dbReference type="PROSITE" id="PS50977"/>
    </source>
</evidence>